<sequence>MATRTPRVFTHRMTSWRTSLALLAFVVLGAGCVTTTSSTPTTPDSSSTATTTTTPMQLVPASGEKEVPCDAKAISASYGEKVKVEKCTETWAVGDTDRDSWNCEDEGCRQTRLYRFANNKWSDTAICLRELPLTRYASSCFVPNVGLATIDLIPPQDVACILWPANSQPKYVKETQCVFDESEVLKSFETKCEGFFEKTTLPLEKCHQGALVQQALVKLQELKYVRNVDIYFGPEMARAVFEFQTDNNLLRTGILDDETWKVLNP</sequence>
<dbReference type="InterPro" id="IPR002477">
    <property type="entry name" value="Peptidoglycan-bd-like"/>
</dbReference>
<dbReference type="AlphaFoldDB" id="A0A6J6K083"/>
<name>A0A6J6K083_9ZZZZ</name>
<dbReference type="Gene3D" id="1.10.101.10">
    <property type="entry name" value="PGBD-like superfamily/PGBD"/>
    <property type="match status" value="1"/>
</dbReference>
<dbReference type="InterPro" id="IPR036365">
    <property type="entry name" value="PGBD-like_sf"/>
</dbReference>
<dbReference type="InterPro" id="IPR036366">
    <property type="entry name" value="PGBDSf"/>
</dbReference>
<dbReference type="SUPFAM" id="SSF47090">
    <property type="entry name" value="PGBD-like"/>
    <property type="match status" value="1"/>
</dbReference>
<evidence type="ECO:0000259" key="2">
    <source>
        <dbReference type="Pfam" id="PF01471"/>
    </source>
</evidence>
<evidence type="ECO:0000313" key="3">
    <source>
        <dbReference type="EMBL" id="CAB4643190.1"/>
    </source>
</evidence>
<gene>
    <name evidence="3" type="ORF">UFOPK2169_00262</name>
</gene>
<proteinExistence type="predicted"/>
<organism evidence="3">
    <name type="scientific">freshwater metagenome</name>
    <dbReference type="NCBI Taxonomy" id="449393"/>
    <lineage>
        <taxon>unclassified sequences</taxon>
        <taxon>metagenomes</taxon>
        <taxon>ecological metagenomes</taxon>
    </lineage>
</organism>
<dbReference type="PROSITE" id="PS51257">
    <property type="entry name" value="PROKAR_LIPOPROTEIN"/>
    <property type="match status" value="1"/>
</dbReference>
<dbReference type="EMBL" id="CAEZWE010000005">
    <property type="protein sequence ID" value="CAB4643190.1"/>
    <property type="molecule type" value="Genomic_DNA"/>
</dbReference>
<feature type="compositionally biased region" description="Low complexity" evidence="1">
    <location>
        <begin position="36"/>
        <end position="55"/>
    </location>
</feature>
<protein>
    <submittedName>
        <fullName evidence="3">Unannotated protein</fullName>
    </submittedName>
</protein>
<accession>A0A6J6K083</accession>
<feature type="region of interest" description="Disordered" evidence="1">
    <location>
        <begin position="36"/>
        <end position="62"/>
    </location>
</feature>
<reference evidence="3" key="1">
    <citation type="submission" date="2020-05" db="EMBL/GenBank/DDBJ databases">
        <authorList>
            <person name="Chiriac C."/>
            <person name="Salcher M."/>
            <person name="Ghai R."/>
            <person name="Kavagutti S V."/>
        </authorList>
    </citation>
    <scope>NUCLEOTIDE SEQUENCE</scope>
</reference>
<evidence type="ECO:0000256" key="1">
    <source>
        <dbReference type="SAM" id="MobiDB-lite"/>
    </source>
</evidence>
<feature type="domain" description="Peptidoglycan binding-like" evidence="2">
    <location>
        <begin position="209"/>
        <end position="263"/>
    </location>
</feature>
<dbReference type="Pfam" id="PF01471">
    <property type="entry name" value="PG_binding_1"/>
    <property type="match status" value="1"/>
</dbReference>